<gene>
    <name evidence="1" type="ORF">g.12564</name>
</gene>
<accession>A0A1B6II29</accession>
<evidence type="ECO:0000313" key="1">
    <source>
        <dbReference type="EMBL" id="JAS86571.1"/>
    </source>
</evidence>
<protein>
    <submittedName>
        <fullName evidence="1">Uncharacterized protein</fullName>
    </submittedName>
</protein>
<sequence length="130" mass="14228">PIAATMSRMEAGIQTADVTAKAHIQMLSIRADSVGGMILNPRPIAAVAPLHSPMKYVMWSRVPVDAPLLVLKKSQVQPYSPMLYMPIATQTNASTRVIQPAAIHNDLRNSLGTIMDTHHTRPHHYAADKI</sequence>
<dbReference type="AlphaFoldDB" id="A0A1B6II29"/>
<organism evidence="1">
    <name type="scientific">Homalodisca liturata</name>
    <dbReference type="NCBI Taxonomy" id="320908"/>
    <lineage>
        <taxon>Eukaryota</taxon>
        <taxon>Metazoa</taxon>
        <taxon>Ecdysozoa</taxon>
        <taxon>Arthropoda</taxon>
        <taxon>Hexapoda</taxon>
        <taxon>Insecta</taxon>
        <taxon>Pterygota</taxon>
        <taxon>Neoptera</taxon>
        <taxon>Paraneoptera</taxon>
        <taxon>Hemiptera</taxon>
        <taxon>Auchenorrhyncha</taxon>
        <taxon>Membracoidea</taxon>
        <taxon>Cicadellidae</taxon>
        <taxon>Cicadellinae</taxon>
        <taxon>Proconiini</taxon>
        <taxon>Homalodisca</taxon>
    </lineage>
</organism>
<name>A0A1B6II29_9HEMI</name>
<dbReference type="EMBL" id="GECU01021135">
    <property type="protein sequence ID" value="JAS86571.1"/>
    <property type="molecule type" value="Transcribed_RNA"/>
</dbReference>
<proteinExistence type="predicted"/>
<feature type="non-terminal residue" evidence="1">
    <location>
        <position position="1"/>
    </location>
</feature>
<reference evidence="1" key="1">
    <citation type="submission" date="2015-11" db="EMBL/GenBank/DDBJ databases">
        <title>De novo transcriptome assembly of four potential Pierce s Disease insect vectors from Arizona vineyards.</title>
        <authorList>
            <person name="Tassone E.E."/>
        </authorList>
    </citation>
    <scope>NUCLEOTIDE SEQUENCE</scope>
</reference>